<evidence type="ECO:0000256" key="1">
    <source>
        <dbReference type="SAM" id="Phobius"/>
    </source>
</evidence>
<evidence type="ECO:0000313" key="2">
    <source>
        <dbReference type="EMBL" id="MBA4602598.1"/>
    </source>
</evidence>
<reference evidence="2 3" key="1">
    <citation type="submission" date="2020-07" db="EMBL/GenBank/DDBJ databases">
        <title>Thermoactinomyces phylogeny.</title>
        <authorList>
            <person name="Dunlap C."/>
        </authorList>
    </citation>
    <scope>NUCLEOTIDE SEQUENCE [LARGE SCALE GENOMIC DNA]</scope>
    <source>
        <strain evidence="2 3">AMNI-1</strain>
    </source>
</reference>
<gene>
    <name evidence="2" type="ORF">H2C83_09785</name>
</gene>
<sequence>MAKQNKIPPYPVETTGMPLHLDQEKLNTSQFFPGPFFAPFFFPRPFFFFAFNPFFRPFRRFGPY</sequence>
<organism evidence="2 3">
    <name type="scientific">Thermoactinomyces mirandus</name>
    <dbReference type="NCBI Taxonomy" id="2756294"/>
    <lineage>
        <taxon>Bacteria</taxon>
        <taxon>Bacillati</taxon>
        <taxon>Bacillota</taxon>
        <taxon>Bacilli</taxon>
        <taxon>Bacillales</taxon>
        <taxon>Thermoactinomycetaceae</taxon>
        <taxon>Thermoactinomyces</taxon>
    </lineage>
</organism>
<accession>A0A7W1XSQ5</accession>
<keyword evidence="1" id="KW-0472">Membrane</keyword>
<dbReference type="RefSeq" id="WP_181740297.1">
    <property type="nucleotide sequence ID" value="NZ_JACEOL010000031.1"/>
</dbReference>
<comment type="caution">
    <text evidence="2">The sequence shown here is derived from an EMBL/GenBank/DDBJ whole genome shotgun (WGS) entry which is preliminary data.</text>
</comment>
<keyword evidence="1" id="KW-1133">Transmembrane helix</keyword>
<keyword evidence="1" id="KW-0812">Transmembrane</keyword>
<name>A0A7W1XSQ5_9BACL</name>
<dbReference type="Proteomes" id="UP000538292">
    <property type="component" value="Unassembled WGS sequence"/>
</dbReference>
<evidence type="ECO:0000313" key="3">
    <source>
        <dbReference type="Proteomes" id="UP000538292"/>
    </source>
</evidence>
<proteinExistence type="predicted"/>
<dbReference type="AlphaFoldDB" id="A0A7W1XSQ5"/>
<keyword evidence="3" id="KW-1185">Reference proteome</keyword>
<protein>
    <submittedName>
        <fullName evidence="2">Uncharacterized protein</fullName>
    </submittedName>
</protein>
<dbReference type="EMBL" id="JACEOL010000031">
    <property type="protein sequence ID" value="MBA4602598.1"/>
    <property type="molecule type" value="Genomic_DNA"/>
</dbReference>
<feature type="transmembrane region" description="Helical" evidence="1">
    <location>
        <begin position="36"/>
        <end position="55"/>
    </location>
</feature>